<feature type="region of interest" description="Disordered" evidence="2">
    <location>
        <begin position="694"/>
        <end position="720"/>
    </location>
</feature>
<keyword evidence="1" id="KW-0175">Coiled coil</keyword>
<feature type="compositionally biased region" description="Low complexity" evidence="2">
    <location>
        <begin position="258"/>
        <end position="267"/>
    </location>
</feature>
<keyword evidence="5" id="KW-1185">Reference proteome</keyword>
<evidence type="ECO:0000256" key="2">
    <source>
        <dbReference type="SAM" id="MobiDB-lite"/>
    </source>
</evidence>
<protein>
    <submittedName>
        <fullName evidence="3">Uncharacterized protein</fullName>
    </submittedName>
</protein>
<feature type="compositionally biased region" description="Low complexity" evidence="2">
    <location>
        <begin position="569"/>
        <end position="598"/>
    </location>
</feature>
<feature type="region of interest" description="Disordered" evidence="2">
    <location>
        <begin position="258"/>
        <end position="447"/>
    </location>
</feature>
<sequence length="956" mass="102456">MSNYYNSSPTIHNLIQNRANAISSIPFSQTTSTFIDSSVAYQSTPPRGVFTDQKTEIASPSPLLPPRHTNMNMKYSMDNSPTASSPSLYSKTGHGNSQLSPRVQMITSRKLRILSESDMNTNTTSYDPAHRGRGQARYSRITDHHNDNSDINCSDDDEEDEDEEDDTEEEDPRRMSMVGGPKVRKYTQVPWEEDQSINDAPWSAVSGARQRLTSNISRAGSAQGVAGATVVGSADMFSGFSRHANKMINAVVSQSTTTSASTSTGTGTNAGAGSSGSRSRSKSRQRQTDTRTKPTSTGSSAMLRMDQETSLPSTATSTNTRRNLAQILGVSVSPSPSPSPSPTMVHSKHLVPSNSGLSLSSNPISISSSASTASSSSSTISDDRSQPITPKLRANETTFASSRPSPKIDSSPTISFDLTKTRGQETSIHRSGSTTSSTYHEDPHSKTGGLLPAVVPKSTMHGTYKTPISPRVDHAGVASDMMAADLTPSTKDKLLVNDRPLMSSGSPGFGLITLEAAQERERLKYRTQHQPGPDLSQSHDRFVSSGMASHQTQIQRPVTTFSIPPIPDDIPASINRLRPTTSCTSSGTSASSRPSSNGSGNGSGSGNKVKSKKSGIMRLFNKSDKASVPPLPGTTTPSAATSKRDMGRSSIWSTHDSSSHSGAGSENAVWPPPSSVKSSASVKKLILTNRMADQHGQYHPDPLSADVGAGHGEKEQTQTQAQLQLQLQVKPKLELRPISMNFSSRLPVDYMVTSSGKPSIPRIPGSSASSDCCDDLEQEDIDSILLLKTPSTPMPTPTSQESILRKSSIKSTNTGDPTSSITNNLSSASMEEQLRLQNKRIREQWLNNKKIWKIKESELESQIRELKDQLIELKSSKPRIENGRGSAGICERCGCSCSRRYIEATEGAGDGDGDGLLNPNGNGNGNGNGRKVIDRARVKTAGARGVFGSGSLYEWE</sequence>
<accession>A0A1A6A7H5</accession>
<dbReference type="RefSeq" id="XP_018263848.1">
    <property type="nucleotide sequence ID" value="XM_018407040.1"/>
</dbReference>
<feature type="compositionally biased region" description="Low complexity" evidence="2">
    <location>
        <begin position="352"/>
        <end position="380"/>
    </location>
</feature>
<dbReference type="GeneID" id="28967421"/>
<feature type="compositionally biased region" description="Polar residues" evidence="2">
    <location>
        <begin position="395"/>
        <end position="418"/>
    </location>
</feature>
<evidence type="ECO:0000313" key="4">
    <source>
        <dbReference type="EMBL" id="WWC61127.1"/>
    </source>
</evidence>
<dbReference type="Proteomes" id="UP000078595">
    <property type="component" value="Chromosome 4"/>
</dbReference>
<dbReference type="EMBL" id="KI894030">
    <property type="protein sequence ID" value="OBR86006.1"/>
    <property type="molecule type" value="Genomic_DNA"/>
</dbReference>
<feature type="compositionally biased region" description="Polar residues" evidence="2">
    <location>
        <begin position="308"/>
        <end position="323"/>
    </location>
</feature>
<dbReference type="VEuPathDB" id="FungiDB:I303_03722"/>
<feature type="compositionally biased region" description="Polar residues" evidence="2">
    <location>
        <begin position="809"/>
        <end position="824"/>
    </location>
</feature>
<proteinExistence type="predicted"/>
<evidence type="ECO:0000256" key="1">
    <source>
        <dbReference type="SAM" id="Coils"/>
    </source>
</evidence>
<feature type="compositionally biased region" description="Polar residues" evidence="2">
    <location>
        <begin position="424"/>
        <end position="438"/>
    </location>
</feature>
<feature type="region of interest" description="Disordered" evidence="2">
    <location>
        <begin position="113"/>
        <end position="181"/>
    </location>
</feature>
<dbReference type="STRING" id="1296121.A0A1A6A7H5"/>
<feature type="compositionally biased region" description="Polar residues" evidence="2">
    <location>
        <begin position="546"/>
        <end position="561"/>
    </location>
</feature>
<feature type="compositionally biased region" description="Acidic residues" evidence="2">
    <location>
        <begin position="153"/>
        <end position="170"/>
    </location>
</feature>
<evidence type="ECO:0000313" key="5">
    <source>
        <dbReference type="Proteomes" id="UP000078595"/>
    </source>
</evidence>
<organism evidence="3">
    <name type="scientific">Kwoniella dejecticola CBS 10117</name>
    <dbReference type="NCBI Taxonomy" id="1296121"/>
    <lineage>
        <taxon>Eukaryota</taxon>
        <taxon>Fungi</taxon>
        <taxon>Dikarya</taxon>
        <taxon>Basidiomycota</taxon>
        <taxon>Agaricomycotina</taxon>
        <taxon>Tremellomycetes</taxon>
        <taxon>Tremellales</taxon>
        <taxon>Cryptococcaceae</taxon>
        <taxon>Kwoniella</taxon>
    </lineage>
</organism>
<dbReference type="EMBL" id="CP144533">
    <property type="protein sequence ID" value="WWC61127.1"/>
    <property type="molecule type" value="Genomic_DNA"/>
</dbReference>
<feature type="region of interest" description="Disordered" evidence="2">
    <location>
        <begin position="788"/>
        <end position="824"/>
    </location>
</feature>
<feature type="compositionally biased region" description="Polar residues" evidence="2">
    <location>
        <begin position="117"/>
        <end position="126"/>
    </location>
</feature>
<dbReference type="KEGG" id="kdj:28967421"/>
<evidence type="ECO:0000313" key="3">
    <source>
        <dbReference type="EMBL" id="OBR86006.1"/>
    </source>
</evidence>
<feature type="coiled-coil region" evidence="1">
    <location>
        <begin position="849"/>
        <end position="876"/>
    </location>
</feature>
<dbReference type="OrthoDB" id="2565072at2759"/>
<feature type="region of interest" description="Disordered" evidence="2">
    <location>
        <begin position="908"/>
        <end position="931"/>
    </location>
</feature>
<reference evidence="4" key="3">
    <citation type="submission" date="2024-02" db="EMBL/GenBank/DDBJ databases">
        <title>Comparative genomics of Cryptococcus and Kwoniella reveals pathogenesis evolution and contrasting modes of karyotype evolution via chromosome fusion or intercentromeric recombination.</title>
        <authorList>
            <person name="Coelho M.A."/>
            <person name="David-Palma M."/>
            <person name="Shea T."/>
            <person name="Bowers K."/>
            <person name="McGinley-Smith S."/>
            <person name="Mohammad A.W."/>
            <person name="Gnirke A."/>
            <person name="Yurkov A.M."/>
            <person name="Nowrousian M."/>
            <person name="Sun S."/>
            <person name="Cuomo C.A."/>
            <person name="Heitman J."/>
        </authorList>
    </citation>
    <scope>NUCLEOTIDE SEQUENCE</scope>
    <source>
        <strain evidence="4">CBS 10117</strain>
    </source>
</reference>
<reference evidence="4" key="2">
    <citation type="submission" date="2013-07" db="EMBL/GenBank/DDBJ databases">
        <authorList>
            <consortium name="The Broad Institute Genome Sequencing Platform"/>
            <person name="Cuomo C."/>
            <person name="Litvintseva A."/>
            <person name="Chen Y."/>
            <person name="Heitman J."/>
            <person name="Sun S."/>
            <person name="Springer D."/>
            <person name="Dromer F."/>
            <person name="Young S.K."/>
            <person name="Zeng Q."/>
            <person name="Gargeya S."/>
            <person name="Fitzgerald M."/>
            <person name="Abouelleil A."/>
            <person name="Alvarado L."/>
            <person name="Berlin A.M."/>
            <person name="Chapman S.B."/>
            <person name="Dewar J."/>
            <person name="Goldberg J."/>
            <person name="Griggs A."/>
            <person name="Gujja S."/>
            <person name="Hansen M."/>
            <person name="Howarth C."/>
            <person name="Imamovic A."/>
            <person name="Larimer J."/>
            <person name="McCowan C."/>
            <person name="Murphy C."/>
            <person name="Pearson M."/>
            <person name="Priest M."/>
            <person name="Roberts A."/>
            <person name="Saif S."/>
            <person name="Shea T."/>
            <person name="Sykes S."/>
            <person name="Wortman J."/>
            <person name="Nusbaum C."/>
            <person name="Birren B."/>
        </authorList>
    </citation>
    <scope>NUCLEOTIDE SEQUENCE</scope>
    <source>
        <strain evidence="4">CBS 10117</strain>
    </source>
</reference>
<gene>
    <name evidence="3" type="ORF">I303_03722</name>
    <name evidence="4" type="ORF">I303_103706</name>
</gene>
<feature type="compositionally biased region" description="Low complexity" evidence="2">
    <location>
        <begin position="649"/>
        <end position="677"/>
    </location>
</feature>
<name>A0A1A6A7H5_9TREE</name>
<dbReference type="AlphaFoldDB" id="A0A1A6A7H5"/>
<feature type="region of interest" description="Disordered" evidence="2">
    <location>
        <begin position="527"/>
        <end position="677"/>
    </location>
</feature>
<reference evidence="3" key="1">
    <citation type="submission" date="2013-07" db="EMBL/GenBank/DDBJ databases">
        <title>The Genome Sequence of Cryptococcus dejecticola CBS10117.</title>
        <authorList>
            <consortium name="The Broad Institute Genome Sequencing Platform"/>
            <person name="Cuomo C."/>
            <person name="Litvintseva A."/>
            <person name="Chen Y."/>
            <person name="Heitman J."/>
            <person name="Sun S."/>
            <person name="Springer D."/>
            <person name="Dromer F."/>
            <person name="Young S.K."/>
            <person name="Zeng Q."/>
            <person name="Gargeya S."/>
            <person name="Fitzgerald M."/>
            <person name="Abouelleil A."/>
            <person name="Alvarado L."/>
            <person name="Berlin A.M."/>
            <person name="Chapman S.B."/>
            <person name="Dewar J."/>
            <person name="Goldberg J."/>
            <person name="Griggs A."/>
            <person name="Gujja S."/>
            <person name="Hansen M."/>
            <person name="Howarth C."/>
            <person name="Imamovic A."/>
            <person name="Larimer J."/>
            <person name="McCowan C."/>
            <person name="Murphy C."/>
            <person name="Pearson M."/>
            <person name="Priest M."/>
            <person name="Roberts A."/>
            <person name="Saif S."/>
            <person name="Shea T."/>
            <person name="Sykes S."/>
            <person name="Wortman J."/>
            <person name="Nusbaum C."/>
            <person name="Birren B."/>
        </authorList>
    </citation>
    <scope>NUCLEOTIDE SEQUENCE [LARGE SCALE GENOMIC DNA]</scope>
    <source>
        <strain evidence="3">CBS 10117</strain>
    </source>
</reference>
<feature type="region of interest" description="Disordered" evidence="2">
    <location>
        <begin position="76"/>
        <end position="101"/>
    </location>
</feature>